<evidence type="ECO:0000313" key="2">
    <source>
        <dbReference type="Proteomes" id="UP001551658"/>
    </source>
</evidence>
<reference evidence="1 2" key="1">
    <citation type="submission" date="2024-06" db="EMBL/GenBank/DDBJ databases">
        <title>The Natural Products Discovery Center: Release of the First 8490 Sequenced Strains for Exploring Actinobacteria Biosynthetic Diversity.</title>
        <authorList>
            <person name="Kalkreuter E."/>
            <person name="Kautsar S.A."/>
            <person name="Yang D."/>
            <person name="Bader C.D."/>
            <person name="Teijaro C.N."/>
            <person name="Fluegel L."/>
            <person name="Davis C.M."/>
            <person name="Simpson J.R."/>
            <person name="Lauterbach L."/>
            <person name="Steele A.D."/>
            <person name="Gui C."/>
            <person name="Meng S."/>
            <person name="Li G."/>
            <person name="Viehrig K."/>
            <person name="Ye F."/>
            <person name="Su P."/>
            <person name="Kiefer A.F."/>
            <person name="Nichols A."/>
            <person name="Cepeda A.J."/>
            <person name="Yan W."/>
            <person name="Fan B."/>
            <person name="Jiang Y."/>
            <person name="Adhikari A."/>
            <person name="Zheng C.-J."/>
            <person name="Schuster L."/>
            <person name="Cowan T.M."/>
            <person name="Smanski M.J."/>
            <person name="Chevrette M.G."/>
            <person name="De Carvalho L.P.S."/>
            <person name="Shen B."/>
        </authorList>
    </citation>
    <scope>NUCLEOTIDE SEQUENCE [LARGE SCALE GENOMIC DNA]</scope>
    <source>
        <strain evidence="1 2">NPDC050671</strain>
    </source>
</reference>
<evidence type="ECO:0000313" key="1">
    <source>
        <dbReference type="EMBL" id="MEV0361095.1"/>
    </source>
</evidence>
<accession>A0ABV3F0M0</accession>
<proteinExistence type="predicted"/>
<dbReference type="EMBL" id="JBFAIH010000001">
    <property type="protein sequence ID" value="MEV0361095.1"/>
    <property type="molecule type" value="Genomic_DNA"/>
</dbReference>
<dbReference type="Proteomes" id="UP001551658">
    <property type="component" value="Unassembled WGS sequence"/>
</dbReference>
<comment type="caution">
    <text evidence="1">The sequence shown here is derived from an EMBL/GenBank/DDBJ whole genome shotgun (WGS) entry which is preliminary data.</text>
</comment>
<keyword evidence="2" id="KW-1185">Reference proteome</keyword>
<gene>
    <name evidence="1" type="ORF">AB0H72_00185</name>
</gene>
<name>A0ABV3F0M0_9NOCA</name>
<dbReference type="SUPFAM" id="SSF55144">
    <property type="entry name" value="LigT-like"/>
    <property type="match status" value="1"/>
</dbReference>
<dbReference type="Gene3D" id="3.90.1140.10">
    <property type="entry name" value="Cyclic phosphodiesterase"/>
    <property type="match status" value="1"/>
</dbReference>
<dbReference type="Pfam" id="PF13563">
    <property type="entry name" value="2_5_RNA_ligase2"/>
    <property type="match status" value="1"/>
</dbReference>
<keyword evidence="1" id="KW-0436">Ligase</keyword>
<protein>
    <submittedName>
        <fullName evidence="1">2'-5' RNA ligase family protein</fullName>
    </submittedName>
</protein>
<dbReference type="InterPro" id="IPR009097">
    <property type="entry name" value="Cyclic_Pdiesterase"/>
</dbReference>
<sequence length="183" mass="19631">MSRYPQVCDAATAAQRAFSSFPGLHMTPREWLHITTLMAGPAEAITREQMSAMVSAARARLREVPPVPVFIEKVLYHAEAISLGVQPAQALVPLLDAVRSATRTIIGPGEASDSSPSSWIPHVTVAYSTAEQPTGPMISALGTAVPRREVTIDAVTLVVQWGPERRWDWEPVGTACCAATTGK</sequence>
<dbReference type="GO" id="GO:0016874">
    <property type="term" value="F:ligase activity"/>
    <property type="evidence" value="ECO:0007669"/>
    <property type="project" value="UniProtKB-KW"/>
</dbReference>
<organism evidence="1 2">
    <name type="scientific">Nocardia fusca</name>
    <dbReference type="NCBI Taxonomy" id="941183"/>
    <lineage>
        <taxon>Bacteria</taxon>
        <taxon>Bacillati</taxon>
        <taxon>Actinomycetota</taxon>
        <taxon>Actinomycetes</taxon>
        <taxon>Mycobacteriales</taxon>
        <taxon>Nocardiaceae</taxon>
        <taxon>Nocardia</taxon>
    </lineage>
</organism>